<dbReference type="InterPro" id="IPR013096">
    <property type="entry name" value="Cupin_2"/>
</dbReference>
<comment type="caution">
    <text evidence="2">The sequence shown here is derived from an EMBL/GenBank/DDBJ whole genome shotgun (WGS) entry which is preliminary data.</text>
</comment>
<sequence length="147" mass="15907">MSGPRGFLVPAGGGRPTRVPVPNTWFKAVGEDTDGAFALLEYQMTYDIPAHTHLREHENLYVLEGSVTMRIGDDEFSAGVGDFVFAPRGVPHAITATSDAPPRFLTVCSPSGFEHFMEDLMEALAAGHDRSSPEVAAVREKHGWIPG</sequence>
<feature type="domain" description="Cupin type-2" evidence="1">
    <location>
        <begin position="47"/>
        <end position="107"/>
    </location>
</feature>
<accession>A0A2T0TZJ1</accession>
<dbReference type="PANTHER" id="PTHR36440">
    <property type="entry name" value="PUTATIVE (AFU_ORTHOLOGUE AFUA_8G07350)-RELATED"/>
    <property type="match status" value="1"/>
</dbReference>
<dbReference type="Gene3D" id="2.60.120.10">
    <property type="entry name" value="Jelly Rolls"/>
    <property type="match status" value="1"/>
</dbReference>
<dbReference type="SUPFAM" id="SSF51182">
    <property type="entry name" value="RmlC-like cupins"/>
    <property type="match status" value="1"/>
</dbReference>
<dbReference type="InterPro" id="IPR053146">
    <property type="entry name" value="QDO-like"/>
</dbReference>
<keyword evidence="2" id="KW-0413">Isomerase</keyword>
<dbReference type="OrthoDB" id="9791637at2"/>
<keyword evidence="3" id="KW-1185">Reference proteome</keyword>
<dbReference type="GO" id="GO:0016853">
    <property type="term" value="F:isomerase activity"/>
    <property type="evidence" value="ECO:0007669"/>
    <property type="project" value="UniProtKB-KW"/>
</dbReference>
<evidence type="ECO:0000313" key="3">
    <source>
        <dbReference type="Proteomes" id="UP000239210"/>
    </source>
</evidence>
<proteinExistence type="predicted"/>
<dbReference type="EMBL" id="PVTG01000002">
    <property type="protein sequence ID" value="PRY51096.1"/>
    <property type="molecule type" value="Genomic_DNA"/>
</dbReference>
<reference evidence="2 3" key="1">
    <citation type="submission" date="2018-03" db="EMBL/GenBank/DDBJ databases">
        <title>Genomic Encyclopedia of Archaeal and Bacterial Type Strains, Phase II (KMG-II): from individual species to whole genera.</title>
        <authorList>
            <person name="Goeker M."/>
        </authorList>
    </citation>
    <scope>NUCLEOTIDE SEQUENCE [LARGE SCALE GENOMIC DNA]</scope>
    <source>
        <strain evidence="2 3">DSM 45416</strain>
    </source>
</reference>
<name>A0A2T0TZJ1_9ACTN</name>
<dbReference type="Pfam" id="PF07883">
    <property type="entry name" value="Cupin_2"/>
    <property type="match status" value="1"/>
</dbReference>
<protein>
    <submittedName>
        <fullName evidence="2">Mannose-6-phosphate isomerase-like protein (Cupin superfamily)</fullName>
    </submittedName>
</protein>
<gene>
    <name evidence="2" type="ORF">LY71_102159</name>
</gene>
<dbReference type="Proteomes" id="UP000239210">
    <property type="component" value="Unassembled WGS sequence"/>
</dbReference>
<dbReference type="InterPro" id="IPR011051">
    <property type="entry name" value="RmlC_Cupin_sf"/>
</dbReference>
<evidence type="ECO:0000313" key="2">
    <source>
        <dbReference type="EMBL" id="PRY51096.1"/>
    </source>
</evidence>
<evidence type="ECO:0000259" key="1">
    <source>
        <dbReference type="Pfam" id="PF07883"/>
    </source>
</evidence>
<dbReference type="PANTHER" id="PTHR36440:SF1">
    <property type="entry name" value="PUTATIVE (AFU_ORTHOLOGUE AFUA_8G07350)-RELATED"/>
    <property type="match status" value="1"/>
</dbReference>
<organism evidence="2 3">
    <name type="scientific">Geodermatophilus tzadiensis</name>
    <dbReference type="NCBI Taxonomy" id="1137988"/>
    <lineage>
        <taxon>Bacteria</taxon>
        <taxon>Bacillati</taxon>
        <taxon>Actinomycetota</taxon>
        <taxon>Actinomycetes</taxon>
        <taxon>Geodermatophilales</taxon>
        <taxon>Geodermatophilaceae</taxon>
        <taxon>Geodermatophilus</taxon>
    </lineage>
</organism>
<dbReference type="InterPro" id="IPR014710">
    <property type="entry name" value="RmlC-like_jellyroll"/>
</dbReference>
<dbReference type="AlphaFoldDB" id="A0A2T0TZJ1"/>